<dbReference type="PANTHER" id="PTHR30213:SF1">
    <property type="entry name" value="INNER MEMBRANE PROTEIN YHJD"/>
    <property type="match status" value="1"/>
</dbReference>
<dbReference type="Proteomes" id="UP000600139">
    <property type="component" value="Unassembled WGS sequence"/>
</dbReference>
<evidence type="ECO:0000256" key="6">
    <source>
        <dbReference type="SAM" id="MobiDB-lite"/>
    </source>
</evidence>
<feature type="transmembrane region" description="Helical" evidence="7">
    <location>
        <begin position="89"/>
        <end position="108"/>
    </location>
</feature>
<feature type="region of interest" description="Disordered" evidence="6">
    <location>
        <begin position="287"/>
        <end position="315"/>
    </location>
</feature>
<comment type="subcellular location">
    <subcellularLocation>
        <location evidence="1">Cell membrane</location>
        <topology evidence="1">Multi-pass membrane protein</topology>
    </subcellularLocation>
</comment>
<keyword evidence="2" id="KW-1003">Cell membrane</keyword>
<dbReference type="InterPro" id="IPR009937">
    <property type="entry name" value="Phage_holin_3_6"/>
</dbReference>
<dbReference type="PANTHER" id="PTHR30213">
    <property type="entry name" value="INNER MEMBRANE PROTEIN YHJD"/>
    <property type="match status" value="1"/>
</dbReference>
<sequence>MKTPWIGLLKRSLDDWMEDKALRLSAALAYYSIFSIAPLLVITMGIAGLAFGTEAVSGQLYDELRGYVGAQSAAALQSMVQSASKPAQGIWATVAGFVMLMVGASGVFGQLKDALNTIWEVKPKPDIGLMAHFREKLLSFGMVLVIGFLLLVSLVLSAAISGVNHFVGHSLAIPAVVWGMIAFVISLGIVTTLFAMIFKILPDARVGWGDVWVGAIVTGLLFEVGKTALGWYLGRESTSSAYGAAGSVVLLLLWVYYTSCILFFGAEFTQVYAQAGGRLIMPTENARPVTETDRAQQGLGPGTRSPIGRDEPPPPRDVHPDFFQRLTGPFLKYVEARGTLLTIEAREALRHVVTLVVWLAIAIVAIFAGWLLLVTTLVGWLVSYLGWSWVGAAGITGGGHILVAAVAGLMMWGRIAKARWFADTLNELRKDREWLLRKPRQN</sequence>
<organism evidence="8 9">
    <name type="scientific">Luteolibacter yonseiensis</name>
    <dbReference type="NCBI Taxonomy" id="1144680"/>
    <lineage>
        <taxon>Bacteria</taxon>
        <taxon>Pseudomonadati</taxon>
        <taxon>Verrucomicrobiota</taxon>
        <taxon>Verrucomicrobiia</taxon>
        <taxon>Verrucomicrobiales</taxon>
        <taxon>Verrucomicrobiaceae</taxon>
        <taxon>Luteolibacter</taxon>
    </lineage>
</organism>
<evidence type="ECO:0000256" key="7">
    <source>
        <dbReference type="SAM" id="Phobius"/>
    </source>
</evidence>
<gene>
    <name evidence="8" type="ORF">JIN84_20420</name>
</gene>
<dbReference type="AlphaFoldDB" id="A0A934RAH4"/>
<feature type="transmembrane region" description="Helical" evidence="7">
    <location>
        <begin position="387"/>
        <end position="412"/>
    </location>
</feature>
<proteinExistence type="predicted"/>
<feature type="transmembrane region" description="Helical" evidence="7">
    <location>
        <begin position="240"/>
        <end position="264"/>
    </location>
</feature>
<feature type="transmembrane region" description="Helical" evidence="7">
    <location>
        <begin position="355"/>
        <end position="381"/>
    </location>
</feature>
<evidence type="ECO:0000256" key="5">
    <source>
        <dbReference type="ARBA" id="ARBA00023136"/>
    </source>
</evidence>
<keyword evidence="4 7" id="KW-1133">Transmembrane helix</keyword>
<dbReference type="GO" id="GO:0005886">
    <property type="term" value="C:plasma membrane"/>
    <property type="evidence" value="ECO:0007669"/>
    <property type="project" value="UniProtKB-SubCell"/>
</dbReference>
<accession>A0A934RAH4</accession>
<evidence type="ECO:0000256" key="2">
    <source>
        <dbReference type="ARBA" id="ARBA00022475"/>
    </source>
</evidence>
<keyword evidence="9" id="KW-1185">Reference proteome</keyword>
<evidence type="ECO:0000313" key="9">
    <source>
        <dbReference type="Proteomes" id="UP000600139"/>
    </source>
</evidence>
<comment type="caution">
    <text evidence="8">The sequence shown here is derived from an EMBL/GenBank/DDBJ whole genome shotgun (WGS) entry which is preliminary data.</text>
</comment>
<feature type="transmembrane region" description="Helical" evidence="7">
    <location>
        <begin position="21"/>
        <end position="51"/>
    </location>
</feature>
<feature type="transmembrane region" description="Helical" evidence="7">
    <location>
        <begin position="137"/>
        <end position="160"/>
    </location>
</feature>
<feature type="transmembrane region" description="Helical" evidence="7">
    <location>
        <begin position="172"/>
        <end position="198"/>
    </location>
</feature>
<dbReference type="InterPro" id="IPR017039">
    <property type="entry name" value="Virul_fac_BrkB"/>
</dbReference>
<dbReference type="NCBIfam" id="TIGR00765">
    <property type="entry name" value="yihY_not_rbn"/>
    <property type="match status" value="1"/>
</dbReference>
<dbReference type="Pfam" id="PF07332">
    <property type="entry name" value="Phage_holin_3_6"/>
    <property type="match status" value="1"/>
</dbReference>
<evidence type="ECO:0000256" key="4">
    <source>
        <dbReference type="ARBA" id="ARBA00022989"/>
    </source>
</evidence>
<evidence type="ECO:0000256" key="3">
    <source>
        <dbReference type="ARBA" id="ARBA00022692"/>
    </source>
</evidence>
<feature type="transmembrane region" description="Helical" evidence="7">
    <location>
        <begin position="210"/>
        <end position="234"/>
    </location>
</feature>
<evidence type="ECO:0000313" key="8">
    <source>
        <dbReference type="EMBL" id="MBK1817999.1"/>
    </source>
</evidence>
<dbReference type="RefSeq" id="WP_200352923.1">
    <property type="nucleotide sequence ID" value="NZ_BAABHZ010000001.1"/>
</dbReference>
<protein>
    <submittedName>
        <fullName evidence="8">YihY family inner membrane protein</fullName>
    </submittedName>
</protein>
<name>A0A934RAH4_9BACT</name>
<dbReference type="EMBL" id="JAENIK010000012">
    <property type="protein sequence ID" value="MBK1817999.1"/>
    <property type="molecule type" value="Genomic_DNA"/>
</dbReference>
<reference evidence="8" key="1">
    <citation type="submission" date="2021-01" db="EMBL/GenBank/DDBJ databases">
        <title>Modified the classification status of verrucomicrobia.</title>
        <authorList>
            <person name="Feng X."/>
        </authorList>
    </citation>
    <scope>NUCLEOTIDE SEQUENCE</scope>
    <source>
        <strain evidence="8">JCM 18052</strain>
    </source>
</reference>
<keyword evidence="3 7" id="KW-0812">Transmembrane</keyword>
<dbReference type="Pfam" id="PF03631">
    <property type="entry name" value="Virul_fac_BrkB"/>
    <property type="match status" value="1"/>
</dbReference>
<evidence type="ECO:0000256" key="1">
    <source>
        <dbReference type="ARBA" id="ARBA00004651"/>
    </source>
</evidence>
<keyword evidence="5 7" id="KW-0472">Membrane</keyword>